<keyword evidence="2" id="KW-1185">Reference proteome</keyword>
<comment type="caution">
    <text evidence="1">The sequence shown here is derived from an EMBL/GenBank/DDBJ whole genome shotgun (WGS) entry which is preliminary data.</text>
</comment>
<dbReference type="HOGENOM" id="CLU_107909_0_0_6"/>
<evidence type="ECO:0000313" key="1">
    <source>
        <dbReference type="EMBL" id="EAR22183.1"/>
    </source>
</evidence>
<dbReference type="Gene3D" id="1.10.357.10">
    <property type="entry name" value="Tetracycline Repressor, domain 2"/>
    <property type="match status" value="1"/>
</dbReference>
<dbReference type="InterPro" id="IPR009057">
    <property type="entry name" value="Homeodomain-like_sf"/>
</dbReference>
<gene>
    <name evidence="1" type="ORF">NB231_04720</name>
</gene>
<dbReference type="AlphaFoldDB" id="A4BQ28"/>
<protein>
    <submittedName>
        <fullName evidence="1">Putative transcriptional regulator, TetR family protein</fullName>
    </submittedName>
</protein>
<dbReference type="STRING" id="314278.NB231_04720"/>
<organism evidence="1 2">
    <name type="scientific">Nitrococcus mobilis Nb-231</name>
    <dbReference type="NCBI Taxonomy" id="314278"/>
    <lineage>
        <taxon>Bacteria</taxon>
        <taxon>Pseudomonadati</taxon>
        <taxon>Pseudomonadota</taxon>
        <taxon>Gammaproteobacteria</taxon>
        <taxon>Chromatiales</taxon>
        <taxon>Ectothiorhodospiraceae</taxon>
        <taxon>Nitrococcus</taxon>
    </lineage>
</organism>
<dbReference type="OrthoDB" id="7375611at2"/>
<accession>A4BQ28</accession>
<dbReference type="SUPFAM" id="SSF46689">
    <property type="entry name" value="Homeodomain-like"/>
    <property type="match status" value="1"/>
</dbReference>
<sequence>MTEPAANTAPYPATADQRILDTAITLAERVGWEAVRFADVADALGIGLDDIRRHYREKEAIADAWFDRADAVMLQAAAGERAKLLPELERVEDCIIAWLGALDTHRRVTREIILNKLEPGHLHVQIPAVLRISRTVQWVREACGRPQTFVLRALDESVLTTLFVTTFAYWLLNPRDNLQATRRFLHRLLRLAAAFGRLPPLPRLLRLLDARAGRAASRRRGAH</sequence>
<dbReference type="RefSeq" id="WP_005000158.1">
    <property type="nucleotide sequence ID" value="NZ_CH672427.1"/>
</dbReference>
<proteinExistence type="predicted"/>
<reference evidence="1 2" key="1">
    <citation type="submission" date="2006-02" db="EMBL/GenBank/DDBJ databases">
        <authorList>
            <person name="Waterbury J."/>
            <person name="Ferriera S."/>
            <person name="Johnson J."/>
            <person name="Kravitz S."/>
            <person name="Halpern A."/>
            <person name="Remington K."/>
            <person name="Beeson K."/>
            <person name="Tran B."/>
            <person name="Rogers Y.-H."/>
            <person name="Friedman R."/>
            <person name="Venter J.C."/>
        </authorList>
    </citation>
    <scope>NUCLEOTIDE SEQUENCE [LARGE SCALE GENOMIC DNA]</scope>
    <source>
        <strain evidence="1 2">Nb-231</strain>
    </source>
</reference>
<dbReference type="Proteomes" id="UP000003374">
    <property type="component" value="Unassembled WGS sequence"/>
</dbReference>
<name>A4BQ28_9GAMM</name>
<evidence type="ECO:0000313" key="2">
    <source>
        <dbReference type="Proteomes" id="UP000003374"/>
    </source>
</evidence>
<dbReference type="eggNOG" id="COG1309">
    <property type="taxonomic scope" value="Bacteria"/>
</dbReference>
<dbReference type="EMBL" id="AAOF01000004">
    <property type="protein sequence ID" value="EAR22183.1"/>
    <property type="molecule type" value="Genomic_DNA"/>
</dbReference>